<dbReference type="InterPro" id="IPR006202">
    <property type="entry name" value="Neur_chan_lig-bd"/>
</dbReference>
<dbReference type="VEuPathDB" id="VectorBase:LDEU004256"/>
<dbReference type="SUPFAM" id="SSF63712">
    <property type="entry name" value="Nicotinic receptor ligand binding domain-like"/>
    <property type="match status" value="1"/>
</dbReference>
<evidence type="ECO:0000259" key="1">
    <source>
        <dbReference type="Pfam" id="PF02931"/>
    </source>
</evidence>
<reference evidence="2 3" key="1">
    <citation type="journal article" date="2018" name="Gigascience">
        <title>Genomes of trombidid mites reveal novel predicted allergens and laterally-transferred genes associated with secondary metabolism.</title>
        <authorList>
            <person name="Dong X."/>
            <person name="Chaisiri K."/>
            <person name="Xia D."/>
            <person name="Armstrong S.D."/>
            <person name="Fang Y."/>
            <person name="Donnelly M.J."/>
            <person name="Kadowaki T."/>
            <person name="McGarry J.W."/>
            <person name="Darby A.C."/>
            <person name="Makepeace B.L."/>
        </authorList>
    </citation>
    <scope>NUCLEOTIDE SEQUENCE [LARGE SCALE GENOMIC DNA]</scope>
    <source>
        <strain evidence="2">UoL-UT</strain>
    </source>
</reference>
<keyword evidence="3" id="KW-1185">Reference proteome</keyword>
<name>A0A443SJS2_9ACAR</name>
<dbReference type="EMBL" id="NCKV01001786">
    <property type="protein sequence ID" value="RWS27784.1"/>
    <property type="molecule type" value="Genomic_DNA"/>
</dbReference>
<evidence type="ECO:0000313" key="3">
    <source>
        <dbReference type="Proteomes" id="UP000288716"/>
    </source>
</evidence>
<dbReference type="Gene3D" id="2.70.170.10">
    <property type="entry name" value="Neurotransmitter-gated ion-channel ligand-binding domain"/>
    <property type="match status" value="1"/>
</dbReference>
<comment type="caution">
    <text evidence="2">The sequence shown here is derived from an EMBL/GenBank/DDBJ whole genome shotgun (WGS) entry which is preliminary data.</text>
</comment>
<gene>
    <name evidence="2" type="ORF">B4U80_01952</name>
</gene>
<protein>
    <submittedName>
        <fullName evidence="2">Gaba receptor invertebrate-like protein</fullName>
    </submittedName>
</protein>
<dbReference type="GO" id="GO:0016020">
    <property type="term" value="C:membrane"/>
    <property type="evidence" value="ECO:0007669"/>
    <property type="project" value="InterPro"/>
</dbReference>
<sequence length="94" mass="11014">SQDFTTDFYFRQTWKDSRLTFEKRPNIAALSVGSEVAEKIWVPDTFFANEKSAYFHEATTPNTFLRINFDGEVLRSMRYVCFTCSLFANNESFL</sequence>
<dbReference type="STRING" id="299467.A0A443SJS2"/>
<keyword evidence="2" id="KW-0675">Receptor</keyword>
<proteinExistence type="predicted"/>
<dbReference type="InterPro" id="IPR036734">
    <property type="entry name" value="Neur_chan_lig-bd_sf"/>
</dbReference>
<feature type="domain" description="Neurotransmitter-gated ion-channel ligand-binding" evidence="1">
    <location>
        <begin position="2"/>
        <end position="81"/>
    </location>
</feature>
<feature type="non-terminal residue" evidence="2">
    <location>
        <position position="1"/>
    </location>
</feature>
<evidence type="ECO:0000313" key="2">
    <source>
        <dbReference type="EMBL" id="RWS27784.1"/>
    </source>
</evidence>
<dbReference type="AlphaFoldDB" id="A0A443SJS2"/>
<dbReference type="GO" id="GO:0005230">
    <property type="term" value="F:extracellular ligand-gated monoatomic ion channel activity"/>
    <property type="evidence" value="ECO:0007669"/>
    <property type="project" value="InterPro"/>
</dbReference>
<dbReference type="OrthoDB" id="8890589at2759"/>
<dbReference type="Proteomes" id="UP000288716">
    <property type="component" value="Unassembled WGS sequence"/>
</dbReference>
<organism evidence="2 3">
    <name type="scientific">Leptotrombidium deliense</name>
    <dbReference type="NCBI Taxonomy" id="299467"/>
    <lineage>
        <taxon>Eukaryota</taxon>
        <taxon>Metazoa</taxon>
        <taxon>Ecdysozoa</taxon>
        <taxon>Arthropoda</taxon>
        <taxon>Chelicerata</taxon>
        <taxon>Arachnida</taxon>
        <taxon>Acari</taxon>
        <taxon>Acariformes</taxon>
        <taxon>Trombidiformes</taxon>
        <taxon>Prostigmata</taxon>
        <taxon>Anystina</taxon>
        <taxon>Parasitengona</taxon>
        <taxon>Trombiculoidea</taxon>
        <taxon>Trombiculidae</taxon>
        <taxon>Leptotrombidium</taxon>
    </lineage>
</organism>
<dbReference type="Pfam" id="PF02931">
    <property type="entry name" value="Neur_chan_LBD"/>
    <property type="match status" value="1"/>
</dbReference>
<accession>A0A443SJS2</accession>